<dbReference type="OrthoDB" id="6891606at2"/>
<accession>A0A1H6Y7U0</accession>
<dbReference type="RefSeq" id="WP_090310555.1">
    <property type="nucleotide sequence ID" value="NZ_FNZE01000007.1"/>
</dbReference>
<name>A0A1H6Y7U0_9PSED</name>
<keyword evidence="2" id="KW-1185">Reference proteome</keyword>
<dbReference type="Proteomes" id="UP000242930">
    <property type="component" value="Unassembled WGS sequence"/>
</dbReference>
<organism evidence="1 2">
    <name type="scientific">Pseudomonas linyingensis</name>
    <dbReference type="NCBI Taxonomy" id="915471"/>
    <lineage>
        <taxon>Bacteria</taxon>
        <taxon>Pseudomonadati</taxon>
        <taxon>Pseudomonadota</taxon>
        <taxon>Gammaproteobacteria</taxon>
        <taxon>Pseudomonadales</taxon>
        <taxon>Pseudomonadaceae</taxon>
        <taxon>Pseudomonas</taxon>
    </lineage>
</organism>
<gene>
    <name evidence="1" type="ORF">SAMN05216201_10774</name>
</gene>
<evidence type="ECO:0000313" key="1">
    <source>
        <dbReference type="EMBL" id="SEJ33190.1"/>
    </source>
</evidence>
<dbReference type="STRING" id="915471.SAMN05216201_10774"/>
<reference evidence="2" key="1">
    <citation type="submission" date="2016-10" db="EMBL/GenBank/DDBJ databases">
        <authorList>
            <person name="Varghese N."/>
            <person name="Submissions S."/>
        </authorList>
    </citation>
    <scope>NUCLEOTIDE SEQUENCE [LARGE SCALE GENOMIC DNA]</scope>
    <source>
        <strain evidence="2">LMG 25967</strain>
    </source>
</reference>
<evidence type="ECO:0000313" key="2">
    <source>
        <dbReference type="Proteomes" id="UP000242930"/>
    </source>
</evidence>
<dbReference type="AlphaFoldDB" id="A0A1H6Y7U0"/>
<dbReference type="EMBL" id="FNZE01000007">
    <property type="protein sequence ID" value="SEJ33190.1"/>
    <property type="molecule type" value="Genomic_DNA"/>
</dbReference>
<protein>
    <submittedName>
        <fullName evidence="1">Uncharacterized protein</fullName>
    </submittedName>
</protein>
<proteinExistence type="predicted"/>
<sequence>MYYSEEAVSLAREFMRDDNGSYSKLAGHLNIFRSETDGSWTRDRAYHLCRINGIRSNLRCKAQPAAADTLRANTRQRITTALLEALSVSGKTIADIAPVNLKDVTRLSGVPLCTVRNNWHDLEAELNELAGL</sequence>